<gene>
    <name evidence="6" type="ORF">AZ34_00550</name>
</gene>
<sequence>MSSPAALPVSLRDYGPSHGSHAHQHHQLLVGLEGLLELEIEGRGQRVAVGDAVLISPGDRHDFESPRGSRCLVLDSAHPAWATCTAQPHRPAQVAALAQYLAQAWPQPVALGHAPALLLEAWRAPNAAQRPRRAIDWLALSHWVQARLDNPLGVTDLAQQVHLSPSQFAARCQEAQGMGPLAWLRSLRLSHARALRDAGWSVQDTARRTGYRSPSALTAALRRAGF</sequence>
<evidence type="ECO:0000313" key="7">
    <source>
        <dbReference type="Proteomes" id="UP000023268"/>
    </source>
</evidence>
<keyword evidence="1" id="KW-0805">Transcription regulation</keyword>
<dbReference type="InterPro" id="IPR018060">
    <property type="entry name" value="HTH_AraC"/>
</dbReference>
<reference evidence="6 7" key="1">
    <citation type="submission" date="2014-02" db="EMBL/GenBank/DDBJ databases">
        <title>Draft Genome of Hylemonella gracilis isolated from the Niagara River.</title>
        <authorList>
            <person name="Pawlowski D.R."/>
            <person name="Koudelka G.B."/>
        </authorList>
    </citation>
    <scope>NUCLEOTIDE SEQUENCE [LARGE SCALE GENOMIC DNA]</scope>
    <source>
        <strain evidence="6 7">Niagara R</strain>
    </source>
</reference>
<dbReference type="Proteomes" id="UP000023268">
    <property type="component" value="Unassembled WGS sequence"/>
</dbReference>
<dbReference type="InterPro" id="IPR014710">
    <property type="entry name" value="RmlC-like_jellyroll"/>
</dbReference>
<dbReference type="AlphaFoldDB" id="A0A016XC74"/>
<dbReference type="STRING" id="1458275.AZ34_00550"/>
<dbReference type="SUPFAM" id="SSF46689">
    <property type="entry name" value="Homeodomain-like"/>
    <property type="match status" value="1"/>
</dbReference>
<dbReference type="SMART" id="SM00342">
    <property type="entry name" value="HTH_ARAC"/>
    <property type="match status" value="1"/>
</dbReference>
<feature type="domain" description="HTH araC/xylS-type" evidence="5">
    <location>
        <begin position="138"/>
        <end position="226"/>
    </location>
</feature>
<keyword evidence="2" id="KW-0238">DNA-binding</keyword>
<dbReference type="InterPro" id="IPR013096">
    <property type="entry name" value="Cupin_2"/>
</dbReference>
<dbReference type="Pfam" id="PF12833">
    <property type="entry name" value="HTH_18"/>
    <property type="match status" value="1"/>
</dbReference>
<evidence type="ECO:0000256" key="4">
    <source>
        <dbReference type="SAM" id="MobiDB-lite"/>
    </source>
</evidence>
<accession>A0A016XC74</accession>
<evidence type="ECO:0000259" key="5">
    <source>
        <dbReference type="PROSITE" id="PS01124"/>
    </source>
</evidence>
<dbReference type="eggNOG" id="COG2207">
    <property type="taxonomic scope" value="Bacteria"/>
</dbReference>
<proteinExistence type="predicted"/>
<evidence type="ECO:0000313" key="6">
    <source>
        <dbReference type="EMBL" id="EYC49699.1"/>
    </source>
</evidence>
<dbReference type="Gene3D" id="2.60.120.10">
    <property type="entry name" value="Jelly Rolls"/>
    <property type="match status" value="1"/>
</dbReference>
<evidence type="ECO:0000256" key="3">
    <source>
        <dbReference type="ARBA" id="ARBA00023163"/>
    </source>
</evidence>
<dbReference type="OrthoDB" id="8811403at2"/>
<protein>
    <submittedName>
        <fullName evidence="6">AraC family transcriptional regulator</fullName>
    </submittedName>
</protein>
<dbReference type="PANTHER" id="PTHR46796">
    <property type="entry name" value="HTH-TYPE TRANSCRIPTIONAL ACTIVATOR RHAS-RELATED"/>
    <property type="match status" value="1"/>
</dbReference>
<comment type="caution">
    <text evidence="6">The sequence shown here is derived from an EMBL/GenBank/DDBJ whole genome shotgun (WGS) entry which is preliminary data.</text>
</comment>
<evidence type="ECO:0000256" key="1">
    <source>
        <dbReference type="ARBA" id="ARBA00023015"/>
    </source>
</evidence>
<dbReference type="GO" id="GO:0043565">
    <property type="term" value="F:sequence-specific DNA binding"/>
    <property type="evidence" value="ECO:0007669"/>
    <property type="project" value="InterPro"/>
</dbReference>
<dbReference type="InterPro" id="IPR011051">
    <property type="entry name" value="RmlC_Cupin_sf"/>
</dbReference>
<dbReference type="EMBL" id="JEMG01000001">
    <property type="protein sequence ID" value="EYC49699.1"/>
    <property type="molecule type" value="Genomic_DNA"/>
</dbReference>
<dbReference type="PROSITE" id="PS01124">
    <property type="entry name" value="HTH_ARAC_FAMILY_2"/>
    <property type="match status" value="1"/>
</dbReference>
<dbReference type="Gene3D" id="1.10.10.60">
    <property type="entry name" value="Homeodomain-like"/>
    <property type="match status" value="1"/>
</dbReference>
<organism evidence="6 7">
    <name type="scientific">Hylemonella gracilis str. Niagara R</name>
    <dbReference type="NCBI Taxonomy" id="1458275"/>
    <lineage>
        <taxon>Bacteria</taxon>
        <taxon>Pseudomonadati</taxon>
        <taxon>Pseudomonadota</taxon>
        <taxon>Betaproteobacteria</taxon>
        <taxon>Burkholderiales</taxon>
        <taxon>Comamonadaceae</taxon>
        <taxon>Hylemonella</taxon>
    </lineage>
</organism>
<dbReference type="GO" id="GO:0003700">
    <property type="term" value="F:DNA-binding transcription factor activity"/>
    <property type="evidence" value="ECO:0007669"/>
    <property type="project" value="InterPro"/>
</dbReference>
<feature type="region of interest" description="Disordered" evidence="4">
    <location>
        <begin position="1"/>
        <end position="22"/>
    </location>
</feature>
<keyword evidence="3" id="KW-0804">Transcription</keyword>
<dbReference type="InterPro" id="IPR050204">
    <property type="entry name" value="AraC_XylS_family_regulators"/>
</dbReference>
<name>A0A016XC74_9BURK</name>
<dbReference type="RefSeq" id="WP_035603623.1">
    <property type="nucleotide sequence ID" value="NZ_JEMG01000001.1"/>
</dbReference>
<dbReference type="InterPro" id="IPR009057">
    <property type="entry name" value="Homeodomain-like_sf"/>
</dbReference>
<dbReference type="SUPFAM" id="SSF51182">
    <property type="entry name" value="RmlC-like cupins"/>
    <property type="match status" value="1"/>
</dbReference>
<evidence type="ECO:0000256" key="2">
    <source>
        <dbReference type="ARBA" id="ARBA00023125"/>
    </source>
</evidence>
<dbReference type="PANTHER" id="PTHR46796:SF10">
    <property type="entry name" value="TRANSCRIPTIONAL ACTIVATOR FEAR"/>
    <property type="match status" value="1"/>
</dbReference>
<dbReference type="Pfam" id="PF07883">
    <property type="entry name" value="Cupin_2"/>
    <property type="match status" value="1"/>
</dbReference>